<dbReference type="HOGENOM" id="CLU_022138_3_2_0"/>
<dbReference type="GO" id="GO:0004419">
    <property type="term" value="F:hydroxymethylglutaryl-CoA lyase activity"/>
    <property type="evidence" value="ECO:0007669"/>
    <property type="project" value="UniProtKB-EC"/>
</dbReference>
<sequence>MPGTACVYVECPRDAWQGFATVIPTEVKVGYVRSLLEAGFTRLDLGSFVSPRAVPQTADTEALLAALTVPEGVELSCVVLNERGVERAATTRATHVGFPLSVSETFQRRNARQTLAEAWALLARLQAAARAAGLGFTVYLSMGFGNPYGEPWRPEDTARALARVRQHGVTRVVLADTVGTATPERLEAVLEAAAREGAAASELGLHLHAPPGGWQATVALALARGVRWFEGALGGLGGCPFAADARTGNLPTEAVLPFLLERGFSVTPAGAPLGDLAAAARALRERYDLPRPPERGGAA</sequence>
<proteinExistence type="inferred from homology"/>
<dbReference type="RefSeq" id="WP_013179390.1">
    <property type="nucleotide sequence ID" value="NC_014221.1"/>
</dbReference>
<dbReference type="GO" id="GO:0006552">
    <property type="term" value="P:L-leucine catabolic process"/>
    <property type="evidence" value="ECO:0007669"/>
    <property type="project" value="TreeGrafter"/>
</dbReference>
<name>D7CW81_TRURR</name>
<dbReference type="PANTHER" id="PTHR42738">
    <property type="entry name" value="HYDROXYMETHYLGLUTARYL-COA LYASE"/>
    <property type="match status" value="1"/>
</dbReference>
<keyword evidence="2" id="KW-0479">Metal-binding</keyword>
<dbReference type="GO" id="GO:0046872">
    <property type="term" value="F:metal ion binding"/>
    <property type="evidence" value="ECO:0007669"/>
    <property type="project" value="UniProtKB-KW"/>
</dbReference>
<gene>
    <name evidence="5" type="ordered locus">Trad_2936</name>
</gene>
<dbReference type="OrthoDB" id="9784013at2"/>
<dbReference type="InterPro" id="IPR013785">
    <property type="entry name" value="Aldolase_TIM"/>
</dbReference>
<dbReference type="GO" id="GO:0046951">
    <property type="term" value="P:ketone body biosynthetic process"/>
    <property type="evidence" value="ECO:0007669"/>
    <property type="project" value="TreeGrafter"/>
</dbReference>
<comment type="similarity">
    <text evidence="1">Belongs to the HMG-CoA lyase family.</text>
</comment>
<dbReference type="AlphaFoldDB" id="D7CW81"/>
<evidence type="ECO:0000313" key="6">
    <source>
        <dbReference type="Proteomes" id="UP000000379"/>
    </source>
</evidence>
<dbReference type="Pfam" id="PF00682">
    <property type="entry name" value="HMGL-like"/>
    <property type="match status" value="1"/>
</dbReference>
<dbReference type="PROSITE" id="PS50991">
    <property type="entry name" value="PYR_CT"/>
    <property type="match status" value="1"/>
</dbReference>
<dbReference type="STRING" id="649638.Trad_2936"/>
<evidence type="ECO:0000313" key="5">
    <source>
        <dbReference type="EMBL" id="ADI16031.1"/>
    </source>
</evidence>
<accession>D7CW81</accession>
<dbReference type="SUPFAM" id="SSF51569">
    <property type="entry name" value="Aldolase"/>
    <property type="match status" value="1"/>
</dbReference>
<reference evidence="5 6" key="2">
    <citation type="journal article" date="2011" name="Stand. Genomic Sci.">
        <title>Complete genome sequence of Truepera radiovictrix type strain (RQ-24).</title>
        <authorList>
            <person name="Ivanova N."/>
            <person name="Rohde C."/>
            <person name="Munk C."/>
            <person name="Nolan M."/>
            <person name="Lucas S."/>
            <person name="Del Rio T.G."/>
            <person name="Tice H."/>
            <person name="Deshpande S."/>
            <person name="Cheng J.F."/>
            <person name="Tapia R."/>
            <person name="Han C."/>
            <person name="Goodwin L."/>
            <person name="Pitluck S."/>
            <person name="Liolios K."/>
            <person name="Mavromatis K."/>
            <person name="Mikhailova N."/>
            <person name="Pati A."/>
            <person name="Chen A."/>
            <person name="Palaniappan K."/>
            <person name="Land M."/>
            <person name="Hauser L."/>
            <person name="Chang Y.J."/>
            <person name="Jeffries C.D."/>
            <person name="Brambilla E."/>
            <person name="Rohde M."/>
            <person name="Goker M."/>
            <person name="Tindall B.J."/>
            <person name="Woyke T."/>
            <person name="Bristow J."/>
            <person name="Eisen J.A."/>
            <person name="Markowitz V."/>
            <person name="Hugenholtz P."/>
            <person name="Kyrpides N.C."/>
            <person name="Klenk H.P."/>
            <person name="Lapidus A."/>
        </authorList>
    </citation>
    <scope>NUCLEOTIDE SEQUENCE [LARGE SCALE GENOMIC DNA]</scope>
    <source>
        <strain evidence="6">DSM 17093 / CIP 108686 / LMG 22925 / RQ-24</strain>
    </source>
</reference>
<organism evidence="5 6">
    <name type="scientific">Truepera radiovictrix (strain DSM 17093 / CIP 108686 / LMG 22925 / RQ-24)</name>
    <dbReference type="NCBI Taxonomy" id="649638"/>
    <lineage>
        <taxon>Bacteria</taxon>
        <taxon>Thermotogati</taxon>
        <taxon>Deinococcota</taxon>
        <taxon>Deinococci</taxon>
        <taxon>Trueperales</taxon>
        <taxon>Trueperaceae</taxon>
        <taxon>Truepera</taxon>
    </lineage>
</organism>
<dbReference type="Gene3D" id="3.20.20.70">
    <property type="entry name" value="Aldolase class I"/>
    <property type="match status" value="1"/>
</dbReference>
<dbReference type="EMBL" id="CP002049">
    <property type="protein sequence ID" value="ADI16031.1"/>
    <property type="molecule type" value="Genomic_DNA"/>
</dbReference>
<dbReference type="PANTHER" id="PTHR42738:SF7">
    <property type="entry name" value="HYDROXYMETHYLGLUTARYL-COA LYASE"/>
    <property type="match status" value="1"/>
</dbReference>
<dbReference type="Proteomes" id="UP000000379">
    <property type="component" value="Chromosome"/>
</dbReference>
<dbReference type="eggNOG" id="COG0119">
    <property type="taxonomic scope" value="Bacteria"/>
</dbReference>
<protein>
    <submittedName>
        <fullName evidence="5">Hydroxymethylglutaryl-CoA lyase</fullName>
        <ecNumber evidence="5">4.1.3.4</ecNumber>
    </submittedName>
</protein>
<feature type="domain" description="Pyruvate carboxyltransferase" evidence="4">
    <location>
        <begin position="5"/>
        <end position="277"/>
    </location>
</feature>
<dbReference type="KEGG" id="tra:Trad_2936"/>
<dbReference type="InterPro" id="IPR000891">
    <property type="entry name" value="PYR_CT"/>
</dbReference>
<evidence type="ECO:0000256" key="2">
    <source>
        <dbReference type="ARBA" id="ARBA00022723"/>
    </source>
</evidence>
<evidence type="ECO:0000256" key="3">
    <source>
        <dbReference type="ARBA" id="ARBA00023239"/>
    </source>
</evidence>
<reference evidence="6" key="1">
    <citation type="submission" date="2010-05" db="EMBL/GenBank/DDBJ databases">
        <title>The complete genome of Truepera radiovictris DSM 17093.</title>
        <authorList>
            <consortium name="US DOE Joint Genome Institute (JGI-PGF)"/>
            <person name="Lucas S."/>
            <person name="Copeland A."/>
            <person name="Lapidus A."/>
            <person name="Glavina del Rio T."/>
            <person name="Dalin E."/>
            <person name="Tice H."/>
            <person name="Bruce D."/>
            <person name="Goodwin L."/>
            <person name="Pitluck S."/>
            <person name="Kyrpides N."/>
            <person name="Mavromatis K."/>
            <person name="Ovchinnikova G."/>
            <person name="Munk A.C."/>
            <person name="Detter J.C."/>
            <person name="Han C."/>
            <person name="Tapia R."/>
            <person name="Land M."/>
            <person name="Hauser L."/>
            <person name="Markowitz V."/>
            <person name="Cheng J.-F."/>
            <person name="Hugenholtz P."/>
            <person name="Woyke T."/>
            <person name="Wu D."/>
            <person name="Tindall B."/>
            <person name="Pomrenke H.G."/>
            <person name="Brambilla E."/>
            <person name="Klenk H.-P."/>
            <person name="Eisen J.A."/>
        </authorList>
    </citation>
    <scope>NUCLEOTIDE SEQUENCE [LARGE SCALE GENOMIC DNA]</scope>
    <source>
        <strain evidence="6">DSM 17093 / CIP 108686 / LMG 22925 / RQ-24</strain>
    </source>
</reference>
<evidence type="ECO:0000256" key="1">
    <source>
        <dbReference type="ARBA" id="ARBA00009405"/>
    </source>
</evidence>
<evidence type="ECO:0000259" key="4">
    <source>
        <dbReference type="PROSITE" id="PS50991"/>
    </source>
</evidence>
<keyword evidence="3 5" id="KW-0456">Lyase</keyword>
<keyword evidence="6" id="KW-1185">Reference proteome</keyword>
<dbReference type="EC" id="4.1.3.4" evidence="5"/>
<dbReference type="InterPro" id="IPR043594">
    <property type="entry name" value="HMGL"/>
</dbReference>